<keyword evidence="5" id="KW-1185">Reference proteome</keyword>
<accession>A0A0N0NJ95</accession>
<feature type="domain" description="Xylanolytic transcriptional activator regulatory" evidence="3">
    <location>
        <begin position="467"/>
        <end position="538"/>
    </location>
</feature>
<feature type="region of interest" description="Disordered" evidence="2">
    <location>
        <begin position="258"/>
        <end position="287"/>
    </location>
</feature>
<dbReference type="Proteomes" id="UP000038010">
    <property type="component" value="Unassembled WGS sequence"/>
</dbReference>
<name>A0A0N0NJ95_9EURO</name>
<evidence type="ECO:0000256" key="1">
    <source>
        <dbReference type="ARBA" id="ARBA00023242"/>
    </source>
</evidence>
<evidence type="ECO:0000313" key="4">
    <source>
        <dbReference type="EMBL" id="KPI36359.1"/>
    </source>
</evidence>
<dbReference type="EMBL" id="LFJN01000032">
    <property type="protein sequence ID" value="KPI36359.1"/>
    <property type="molecule type" value="Genomic_DNA"/>
</dbReference>
<dbReference type="OrthoDB" id="4136943at2759"/>
<comment type="caution">
    <text evidence="4">The sequence shown here is derived from an EMBL/GenBank/DDBJ whole genome shotgun (WGS) entry which is preliminary data.</text>
</comment>
<evidence type="ECO:0000256" key="2">
    <source>
        <dbReference type="SAM" id="MobiDB-lite"/>
    </source>
</evidence>
<dbReference type="GO" id="GO:0003677">
    <property type="term" value="F:DNA binding"/>
    <property type="evidence" value="ECO:0007669"/>
    <property type="project" value="InterPro"/>
</dbReference>
<dbReference type="RefSeq" id="XP_017996322.1">
    <property type="nucleotide sequence ID" value="XM_018147610.1"/>
</dbReference>
<dbReference type="AlphaFoldDB" id="A0A0N0NJ95"/>
<dbReference type="GeneID" id="28739490"/>
<protein>
    <submittedName>
        <fullName evidence="4">Cutinase transcription factor 1 beta</fullName>
    </submittedName>
</protein>
<evidence type="ECO:0000313" key="5">
    <source>
        <dbReference type="Proteomes" id="UP000038010"/>
    </source>
</evidence>
<dbReference type="Pfam" id="PF04082">
    <property type="entry name" value="Fungal_trans"/>
    <property type="match status" value="1"/>
</dbReference>
<gene>
    <name evidence="4" type="ORF">AB675_7256</name>
</gene>
<feature type="compositionally biased region" description="Polar residues" evidence="2">
    <location>
        <begin position="742"/>
        <end position="761"/>
    </location>
</feature>
<dbReference type="CDD" id="cd12148">
    <property type="entry name" value="fungal_TF_MHR"/>
    <property type="match status" value="1"/>
</dbReference>
<dbReference type="InterPro" id="IPR052761">
    <property type="entry name" value="Fungal_Detox/Toxin_TFs"/>
</dbReference>
<dbReference type="PANTHER" id="PTHR47425">
    <property type="entry name" value="FARB-RELATED"/>
    <property type="match status" value="1"/>
</dbReference>
<dbReference type="InterPro" id="IPR007219">
    <property type="entry name" value="XnlR_reg_dom"/>
</dbReference>
<organism evidence="4 5">
    <name type="scientific">Cyphellophora attinorum</name>
    <dbReference type="NCBI Taxonomy" id="1664694"/>
    <lineage>
        <taxon>Eukaryota</taxon>
        <taxon>Fungi</taxon>
        <taxon>Dikarya</taxon>
        <taxon>Ascomycota</taxon>
        <taxon>Pezizomycotina</taxon>
        <taxon>Eurotiomycetes</taxon>
        <taxon>Chaetothyriomycetidae</taxon>
        <taxon>Chaetothyriales</taxon>
        <taxon>Cyphellophoraceae</taxon>
        <taxon>Cyphellophora</taxon>
    </lineage>
</organism>
<dbReference type="VEuPathDB" id="FungiDB:AB675_7256"/>
<dbReference type="GO" id="GO:0006351">
    <property type="term" value="P:DNA-templated transcription"/>
    <property type="evidence" value="ECO:0007669"/>
    <property type="project" value="InterPro"/>
</dbReference>
<keyword evidence="1" id="KW-0539">Nucleus</keyword>
<reference evidence="4 5" key="1">
    <citation type="submission" date="2015-06" db="EMBL/GenBank/DDBJ databases">
        <title>Draft genome of the ant-associated black yeast Phialophora attae CBS 131958.</title>
        <authorList>
            <person name="Moreno L.F."/>
            <person name="Stielow B.J."/>
            <person name="de Hoog S."/>
            <person name="Vicente V.A."/>
            <person name="Weiss V.A."/>
            <person name="de Vries M."/>
            <person name="Cruz L.M."/>
            <person name="Souza E.M."/>
        </authorList>
    </citation>
    <scope>NUCLEOTIDE SEQUENCE [LARGE SCALE GENOMIC DNA]</scope>
    <source>
        <strain evidence="4 5">CBS 131958</strain>
    </source>
</reference>
<proteinExistence type="predicted"/>
<dbReference type="PANTHER" id="PTHR47425:SF3">
    <property type="entry name" value="ZN(II)2CYS6 TRANSCRIPTION FACTOR (EUROFUNG)"/>
    <property type="match status" value="1"/>
</dbReference>
<evidence type="ECO:0000259" key="3">
    <source>
        <dbReference type="SMART" id="SM00906"/>
    </source>
</evidence>
<dbReference type="GO" id="GO:0008270">
    <property type="term" value="F:zinc ion binding"/>
    <property type="evidence" value="ECO:0007669"/>
    <property type="project" value="InterPro"/>
</dbReference>
<feature type="region of interest" description="Disordered" evidence="2">
    <location>
        <begin position="733"/>
        <end position="769"/>
    </location>
</feature>
<sequence length="838" mass="94196">MTDHRYPGPKIGAGWVSMIEPEVGYESAFNRWYSDDHFYAGGMCLPGIFAGRRWVATKELRALRYSDDQELRDFGCYLHTNLFSSHQLDDVNNALSTTLQHLGKEGRMYPTEIPRRHLYTAICPYSTVVYREGNDDGPHDVHALDYPFQGLVLEIIDAESNDERPDLLKWLTEHFILAKLKQSSALMCLVFVHADLPDIIKSPRLPAKYPTGDSRVVLLWFLESDPRSCWRRDFADHNEAIDGSGKGRLILTAPFIPTIPGTNRTRRPRLPEHSESPSTTSLEPDLEDSLTTAEQAGFVANVVANPTETCKPFFIGTSGYGDLLRTITPAKQVHFSVPVEMENSLDPEDLAYLQIKGCFSIPEHCEVLLKAYFDFVHPLFPILDGTGFCREYNEGGSEKTNLLLLWSMLSVAASYVPAYARRSIKEQFVSRARLLFHLAPENNKMVVIQSALLISFWFTEAQDIKQSWFWTGIAFSVAQSCGLHLDDTSCSTGERGVRRNLWRACMLRDVWLSYTMGRPLRLNVDDGNIPDDFTTKDAVQSMAIPTANDQQYTPEESTSLQNLWRKLIQVSSLLREFLSSNTTKTDAVKIMRKMRHCTSTVSDNTSLLITIADRHFQLYLNAALIAVYRRADRYEDARTAAAAVTSIMRLFMADSTIQYVAAPTIPLVVPSILIYLEELKRPVTLTETAKTSNVVQEYKAFLEAIEENYPAASILKRLIVAAADQISRLRLARGPNPAGGNLKQSYDFSSGNSTDTRSESPSLPRGHWTADHNADIALDFTSGERSQDFADVNWGASTWMQQLHRLTNDGWDWTGTAGGLMAPTGLYSTQIDLTENAR</sequence>
<dbReference type="SMART" id="SM00906">
    <property type="entry name" value="Fungal_trans"/>
    <property type="match status" value="1"/>
</dbReference>